<evidence type="ECO:0000313" key="9">
    <source>
        <dbReference type="Proteomes" id="UP001208557"/>
    </source>
</evidence>
<dbReference type="Proteomes" id="UP000277597">
    <property type="component" value="Unassembled WGS sequence"/>
</dbReference>
<feature type="compositionally biased region" description="Low complexity" evidence="2">
    <location>
        <begin position="370"/>
        <end position="412"/>
    </location>
</feature>
<gene>
    <name evidence="6" type="ORF">EII39_08600</name>
    <name evidence="5" type="ORF">FOC72_01250</name>
    <name evidence="4" type="ORF">MK406_02820</name>
</gene>
<dbReference type="InterPro" id="IPR004474">
    <property type="entry name" value="LytR_CpsA_psr"/>
</dbReference>
<feature type="region of interest" description="Disordered" evidence="2">
    <location>
        <begin position="332"/>
        <end position="412"/>
    </location>
</feature>
<accession>A0A3P1S3Q2</accession>
<dbReference type="EMBL" id="CP054570">
    <property type="protein sequence ID" value="QKQ43218.1"/>
    <property type="molecule type" value="Genomic_DNA"/>
</dbReference>
<dbReference type="EMBL" id="RQZI01000009">
    <property type="protein sequence ID" value="RRC91447.1"/>
    <property type="molecule type" value="Genomic_DNA"/>
</dbReference>
<reference evidence="4" key="4">
    <citation type="submission" date="2022-02" db="EMBL/GenBank/DDBJ databases">
        <authorList>
            <person name="Christensen J.J.E."/>
            <person name="Jensen C.S."/>
            <person name="Nielsen X.C."/>
            <person name="Dargis R."/>
        </authorList>
    </citation>
    <scope>NUCLEOTIDE SEQUENCE</scope>
    <source>
        <strain evidence="4">A12055600</strain>
    </source>
</reference>
<dbReference type="AlphaFoldDB" id="A0A3P1S3Q2"/>
<comment type="similarity">
    <text evidence="1">Belongs to the LytR/CpsA/Psr (LCP) family.</text>
</comment>
<evidence type="ECO:0000313" key="4">
    <source>
        <dbReference type="EMBL" id="MCY7034008.1"/>
    </source>
</evidence>
<dbReference type="PANTHER" id="PTHR33392:SF6">
    <property type="entry name" value="POLYISOPRENYL-TEICHOIC ACID--PEPTIDOGLYCAN TEICHOIC ACID TRANSFERASE TAGU"/>
    <property type="match status" value="1"/>
</dbReference>
<evidence type="ECO:0000313" key="7">
    <source>
        <dbReference type="Proteomes" id="UP000277597"/>
    </source>
</evidence>
<reference evidence="6 7" key="1">
    <citation type="submission" date="2018-11" db="EMBL/GenBank/DDBJ databases">
        <title>Genomes From Bacteria Associated with the Canine Oral Cavity: a Test Case for Automated Genome-Based Taxonomic Assignment.</title>
        <authorList>
            <person name="Coil D.A."/>
            <person name="Jospin G."/>
            <person name="Darling A.E."/>
            <person name="Wallis C."/>
            <person name="Davis I.J."/>
            <person name="Harris S."/>
            <person name="Eisen J.A."/>
            <person name="Holcombe L.J."/>
            <person name="O'Flynn C."/>
        </authorList>
    </citation>
    <scope>NUCLEOTIDE SEQUENCE [LARGE SCALE GENOMIC DNA]</scope>
    <source>
        <strain evidence="6 7">OH953</strain>
    </source>
</reference>
<sequence length="412" mass="44837">MFKKIIMMFLSLLVVTTAGIGTYAWTIYGQSTDELSKTYKGLGNETDVISATKPMTILLMGVDTGSGSREDTWVGNSDTMILLSVNPKTKKTVMMSLERDILTQIDENGQTVEAKLNAAYATGGAELAISTIEGLMNIHIDRYVMINMQGLVQLVDAVGGIEVNNTFDFPISIEDNEPEYTAKVEPGKQTINGDQALVYARMRYQDPEGDYGRQKRQREVIKKVVEKVLSLNSVSHYQAILKAVSSNMQTNIALDSKSIPQLLGYQDAFKNIKSEQLRGEDATLPDGGSYQLVTSEHLLSMQNLIRKSLGLDTVKSLKTNAVLYEDIMGGNSLRSSNSSSTSSSTESYSSYQNSYSQPTYNNGYENYSYPTTDTTVGTTNTTPVAPAASSAPAADVSVSTPQSQPVVNATTE</sequence>
<feature type="domain" description="Cell envelope-related transcriptional attenuator" evidence="3">
    <location>
        <begin position="76"/>
        <end position="229"/>
    </location>
</feature>
<dbReference type="PANTHER" id="PTHR33392">
    <property type="entry name" value="POLYISOPRENYL-TEICHOIC ACID--PEPTIDOGLYCAN TEICHOIC ACID TRANSFERASE TAGU"/>
    <property type="match status" value="1"/>
</dbReference>
<dbReference type="Pfam" id="PF03816">
    <property type="entry name" value="LytR_cpsA_psr"/>
    <property type="match status" value="1"/>
</dbReference>
<dbReference type="Proteomes" id="UP000509459">
    <property type="component" value="Chromosome"/>
</dbReference>
<dbReference type="RefSeq" id="WP_002893568.1">
    <property type="nucleotide sequence ID" value="NZ_CP054570.1"/>
</dbReference>
<dbReference type="Gene3D" id="3.40.630.190">
    <property type="entry name" value="LCP protein"/>
    <property type="match status" value="1"/>
</dbReference>
<reference evidence="4 9" key="3">
    <citation type="journal article" date="2022" name="Med Res Arch">
        <title>Genomic identification of streptococcal strains and relation to clinical characteristics. A substudy to The Partial Oral Treatment of Endocarditis (POET) Trial.</title>
        <authorList>
            <person name="Christensen J."/>
            <person name="Jensen C."/>
            <person name="Dargis R."/>
            <person name="Nielsen X."/>
            <person name="Pries- Heje M."/>
            <person name="Wiingaard C."/>
            <person name="Ihlemann N."/>
            <person name="Gill S."/>
            <person name="Bruun N."/>
            <person name="Elming H."/>
            <person name="Povlsen J."/>
            <person name="Madsen T."/>
            <person name="Jensen K."/>
            <person name="Fuursted K."/>
            <person name="Ostergaard L."/>
            <person name="Christiansen U."/>
            <person name="Rosenvinge F."/>
            <person name="Helweg-Larsen J."/>
            <person name="Fosbol E."/>
            <person name="Kober L."/>
            <person name="Torp-Pedersen C."/>
            <person name="Tonder N."/>
            <person name="Moser C."/>
            <person name="Iversen K."/>
            <person name="Bundgaard H."/>
        </authorList>
    </citation>
    <scope>NUCLEOTIDE SEQUENCE [LARGE SCALE GENOMIC DNA]</scope>
    <source>
        <strain evidence="4 9">A12055600</strain>
    </source>
</reference>
<evidence type="ECO:0000313" key="6">
    <source>
        <dbReference type="EMBL" id="RRC91447.1"/>
    </source>
</evidence>
<dbReference type="NCBIfam" id="NF047591">
    <property type="entry name" value="transregBrpAStrep"/>
    <property type="match status" value="1"/>
</dbReference>
<reference evidence="5 8" key="2">
    <citation type="submission" date="2020-05" db="EMBL/GenBank/DDBJ databases">
        <title>FDA dAtabase for Regulatory Grade micrObial Sequences (FDA-ARGOS): Supporting development and validation of Infectious Disease Dx tests.</title>
        <authorList>
            <person name="Bojja K."/>
            <person name="Kessler A."/>
            <person name="Tallon L."/>
            <person name="Sadzewicz L."/>
            <person name="Zhao X."/>
            <person name="Vavikolanu K."/>
            <person name="Mehta A."/>
            <person name="Aluvathingal J."/>
            <person name="Nadendla S."/>
            <person name="Myers T."/>
            <person name="Yan Y."/>
            <person name="Sichtig H."/>
        </authorList>
    </citation>
    <scope>NUCLEOTIDE SEQUENCE [LARGE SCALE GENOMIC DNA]</scope>
    <source>
        <strain evidence="5 8">FDAARGOS_770</strain>
    </source>
</reference>
<proteinExistence type="inferred from homology"/>
<organism evidence="6 7">
    <name type="scientific">Streptococcus sanguinis</name>
    <dbReference type="NCBI Taxonomy" id="1305"/>
    <lineage>
        <taxon>Bacteria</taxon>
        <taxon>Bacillati</taxon>
        <taxon>Bacillota</taxon>
        <taxon>Bacilli</taxon>
        <taxon>Lactobacillales</taxon>
        <taxon>Streptococcaceae</taxon>
        <taxon>Streptococcus</taxon>
    </lineage>
</organism>
<dbReference type="EMBL" id="JAKUVJ010000003">
    <property type="protein sequence ID" value="MCY7034008.1"/>
    <property type="molecule type" value="Genomic_DNA"/>
</dbReference>
<evidence type="ECO:0000256" key="1">
    <source>
        <dbReference type="ARBA" id="ARBA00006068"/>
    </source>
</evidence>
<evidence type="ECO:0000313" key="5">
    <source>
        <dbReference type="EMBL" id="QKQ43218.1"/>
    </source>
</evidence>
<evidence type="ECO:0000259" key="3">
    <source>
        <dbReference type="Pfam" id="PF03816"/>
    </source>
</evidence>
<dbReference type="NCBIfam" id="TIGR00350">
    <property type="entry name" value="lytR_cpsA_psr"/>
    <property type="match status" value="1"/>
</dbReference>
<name>A0A3P1S3Q2_STRSA</name>
<feature type="compositionally biased region" description="Low complexity" evidence="2">
    <location>
        <begin position="335"/>
        <end position="362"/>
    </location>
</feature>
<evidence type="ECO:0000313" key="8">
    <source>
        <dbReference type="Proteomes" id="UP000509459"/>
    </source>
</evidence>
<protein>
    <submittedName>
        <fullName evidence="4">LCP family protein</fullName>
    </submittedName>
    <submittedName>
        <fullName evidence="6">LytR family transcriptional regulator</fullName>
    </submittedName>
</protein>
<dbReference type="InterPro" id="IPR050922">
    <property type="entry name" value="LytR/CpsA/Psr_CW_biosynth"/>
</dbReference>
<dbReference type="Proteomes" id="UP001208557">
    <property type="component" value="Unassembled WGS sequence"/>
</dbReference>
<evidence type="ECO:0000256" key="2">
    <source>
        <dbReference type="SAM" id="MobiDB-lite"/>
    </source>
</evidence>